<dbReference type="OrthoDB" id="3035369at2"/>
<accession>E0I6U2</accession>
<dbReference type="Gene3D" id="3.40.50.10850">
    <property type="entry name" value="Ntrc-like two-domain protein"/>
    <property type="match status" value="1"/>
</dbReference>
<dbReference type="RefSeq" id="WP_006037377.1">
    <property type="nucleotide sequence ID" value="NZ_AEDD01000003.1"/>
</dbReference>
<dbReference type="Proteomes" id="UP000005387">
    <property type="component" value="Unassembled WGS sequence"/>
</dbReference>
<proteinExistence type="predicted"/>
<dbReference type="InterPro" id="IPR027417">
    <property type="entry name" value="P-loop_NTPase"/>
</dbReference>
<dbReference type="Gene3D" id="3.40.50.300">
    <property type="entry name" value="P-loop containing nucleotide triphosphate hydrolases"/>
    <property type="match status" value="1"/>
</dbReference>
<dbReference type="STRING" id="717606.PaecuDRAFT_1364"/>
<evidence type="ECO:0000313" key="2">
    <source>
        <dbReference type="Proteomes" id="UP000005387"/>
    </source>
</evidence>
<evidence type="ECO:0008006" key="3">
    <source>
        <dbReference type="Google" id="ProtNLM"/>
    </source>
</evidence>
<name>E0I6U2_9BACL</name>
<protein>
    <recommendedName>
        <fullName evidence="3">AAA domain-containing protein</fullName>
    </recommendedName>
</protein>
<keyword evidence="2" id="KW-1185">Reference proteome</keyword>
<dbReference type="AlphaFoldDB" id="E0I6U2"/>
<sequence>MEEQRIQLAFASADAGYVRRVVDYVRDSPFADRWQLTAFTNGAALRHYLRGGFRVDMVAADAAMRGELEAAGEWPAVPVAALCETLGENMPVEARAVKRLQPLPQLFHALYGLYAEKSVIRRPAAGASGPVVAAVYAASGGAGKTTLAVHLAYQSALSGSRTFYLNLETWNASDVWLEGGDRGTDSQTDGFAQLLYTLQSMPEQASSRLAAFCRTDAVMRFDYFEPCRNPEERMALQPQAAAQLIEAIAGSGLYDLIVIDLDGGADVLHMAVFERCSHLFYVEEGTMTSIKKAECFLRYGRERWGEAFQAIERKMVSIRRMPAPAAASEAVSGEALRIAGLIDGRGRGHLPKLPEIPFIESWRTRGDGRMLPSTRYRSMAERLLQAAGIGPGAKEHVS</sequence>
<reference evidence="1 2" key="1">
    <citation type="submission" date="2010-07" db="EMBL/GenBank/DDBJ databases">
        <title>The draft genome of Paenibacillus curdlanolyticus YK9.</title>
        <authorList>
            <consortium name="US DOE Joint Genome Institute (JGI-PGF)"/>
            <person name="Lucas S."/>
            <person name="Copeland A."/>
            <person name="Lapidus A."/>
            <person name="Cheng J.-F."/>
            <person name="Bruce D."/>
            <person name="Goodwin L."/>
            <person name="Pitluck S."/>
            <person name="Land M.L."/>
            <person name="Hauser L."/>
            <person name="Chang Y.-J."/>
            <person name="Jeffries C."/>
            <person name="Anderson I.J."/>
            <person name="Johnson E."/>
            <person name="Loganathan U."/>
            <person name="Mulhopadhyay B."/>
            <person name="Kyrpides N."/>
            <person name="Woyke T.J."/>
        </authorList>
    </citation>
    <scope>NUCLEOTIDE SEQUENCE [LARGE SCALE GENOMIC DNA]</scope>
    <source>
        <strain evidence="1 2">YK9</strain>
    </source>
</reference>
<dbReference type="EMBL" id="AEDD01000003">
    <property type="protein sequence ID" value="EFM11758.1"/>
    <property type="molecule type" value="Genomic_DNA"/>
</dbReference>
<organism evidence="1 2">
    <name type="scientific">Paenibacillus curdlanolyticus YK9</name>
    <dbReference type="NCBI Taxonomy" id="717606"/>
    <lineage>
        <taxon>Bacteria</taxon>
        <taxon>Bacillati</taxon>
        <taxon>Bacillota</taxon>
        <taxon>Bacilli</taxon>
        <taxon>Bacillales</taxon>
        <taxon>Paenibacillaceae</taxon>
        <taxon>Paenibacillus</taxon>
    </lineage>
</organism>
<dbReference type="SUPFAM" id="SSF52540">
    <property type="entry name" value="P-loop containing nucleoside triphosphate hydrolases"/>
    <property type="match status" value="1"/>
</dbReference>
<dbReference type="eggNOG" id="COG1192">
    <property type="taxonomic scope" value="Bacteria"/>
</dbReference>
<gene>
    <name evidence="1" type="ORF">PaecuDRAFT_1364</name>
</gene>
<evidence type="ECO:0000313" key="1">
    <source>
        <dbReference type="EMBL" id="EFM11758.1"/>
    </source>
</evidence>